<dbReference type="Pfam" id="PF13510">
    <property type="entry name" value="Fer2_4"/>
    <property type="match status" value="1"/>
</dbReference>
<evidence type="ECO:0000259" key="13">
    <source>
        <dbReference type="PROSITE" id="PS51379"/>
    </source>
</evidence>
<evidence type="ECO:0000256" key="4">
    <source>
        <dbReference type="ARBA" id="ARBA00022485"/>
    </source>
</evidence>
<dbReference type="Gene3D" id="2.20.25.90">
    <property type="entry name" value="ADC-like domains"/>
    <property type="match status" value="1"/>
</dbReference>
<dbReference type="Pfam" id="PF22117">
    <property type="entry name" value="Fer4_Nqo3"/>
    <property type="match status" value="1"/>
</dbReference>
<evidence type="ECO:0000313" key="15">
    <source>
        <dbReference type="EMBL" id="MBB4908646.1"/>
    </source>
</evidence>
<dbReference type="GO" id="GO:0022904">
    <property type="term" value="P:respiratory electron transport chain"/>
    <property type="evidence" value="ECO:0007669"/>
    <property type="project" value="TreeGrafter"/>
</dbReference>
<organism evidence="15 16">
    <name type="scientific">Actinophytocola algeriensis</name>
    <dbReference type="NCBI Taxonomy" id="1768010"/>
    <lineage>
        <taxon>Bacteria</taxon>
        <taxon>Bacillati</taxon>
        <taxon>Actinomycetota</taxon>
        <taxon>Actinomycetes</taxon>
        <taxon>Pseudonocardiales</taxon>
        <taxon>Pseudonocardiaceae</taxon>
    </lineage>
</organism>
<keyword evidence="9" id="KW-0408">Iron</keyword>
<dbReference type="InterPro" id="IPR009010">
    <property type="entry name" value="Asp_de-COase-like_dom_sf"/>
</dbReference>
<dbReference type="Pfam" id="PF04879">
    <property type="entry name" value="Molybdop_Fe4S4"/>
    <property type="match status" value="1"/>
</dbReference>
<dbReference type="PIRSF" id="PIRSF036643">
    <property type="entry name" value="FDH_alpha"/>
    <property type="match status" value="1"/>
</dbReference>
<dbReference type="Pfam" id="PF01568">
    <property type="entry name" value="Molydop_binding"/>
    <property type="match status" value="1"/>
</dbReference>
<dbReference type="GO" id="GO:0046872">
    <property type="term" value="F:metal ion binding"/>
    <property type="evidence" value="ECO:0007669"/>
    <property type="project" value="UniProtKB-KW"/>
</dbReference>
<dbReference type="InterPro" id="IPR006655">
    <property type="entry name" value="Mopterin_OxRdtase_prok_CS"/>
</dbReference>
<sequence length="988" mass="107639">MTTLEEPHTSTRTVTAEIDGRSVTVPEGTTIYDAAKRAGVDIPVLCHDERYDPVGVCRMCVVDTGGRVLAAACVRPCEDGMTVKTDTEEIQQNRATLTELLISDQPPRAEDPKQTKTGDNLLLELADRFDVAKETTELPCGSGRGVDLSNPVIEVNHDACILCDRCVRACDDVQGNDVIGRSGKGYETLIAFDFNDPMGQSSCVTCGECVQACPTGALTNKAINNIPIQPREQLDAVDSVCPYCGVGCALTYYVDRERGAISFAEGRDQPGSKSRLCVKGRYGWDYAASPQRLTKPLIRIDSAYPKGPLSADVRGDGGKGNGNDRGRVEGGNRSGGGRGDKKLGRDGRRKPGGLVDYDEVMPYFREATWEEALDLVASRLKEIHATQGPGAIAGFGSAKCSNEEAYLFQKLIRVGFGTNNVDHCTRLCHASSVAALFEGVGSGAVSTTYGDVVNAEVVIITGSNPTANHPVASSFFKQARRNGTKIVYVDPRASTVAEHADYHCQVKPGTDVAFYNGIMHEVIRLGLIDRDFIRERVSNYDELARTVADYPPERAAQITGVDADLIREVARVWGEAKAGVIYWGMGISQHTTGTDNARCLIALCSITGNVGKPGAGLHPLRGQNNVQGASDAGLIPMFYPDYQGVDAGETRERFEQAWGAKLDPNRGLTVTEIIGSVLKPGGVRGMYMLGENPFLSDPNINKVRKALSTLDFLVVQDIFLTETAEFADVILPASSYLEKDGSYTNTDRRVQLGRKVMDPPGEARVDWEIVQDIAQRVGLDWRYTSPSEIFDEMVALMPSYANLKHENLGLSGKLYPNDDPEHSDGTVVLFDERFNTDDGLAHLVPAQWLPARELPDAEYPLVLNTGRLLEHWHTGSMTRRSFALDTISPIAEVYMHPKDAADRGLAHGELVRVRSRRGVIELQVRISHREQLGNCFIPFHFREAAANLLTIDEIDPVGKIPEYKFCAIQVEALGAEHTTDVATLGAAE</sequence>
<dbReference type="EC" id="1.17.1.9" evidence="15"/>
<dbReference type="Gene3D" id="3.10.20.740">
    <property type="match status" value="1"/>
</dbReference>
<dbReference type="FunFam" id="2.40.40.20:FF:000005">
    <property type="entry name" value="Periplasmic nitrate reductase"/>
    <property type="match status" value="1"/>
</dbReference>
<dbReference type="InterPro" id="IPR006963">
    <property type="entry name" value="Mopterin_OxRdtase_4Fe-4S_dom"/>
</dbReference>
<dbReference type="SUPFAM" id="SSF53706">
    <property type="entry name" value="Formate dehydrogenase/DMSO reductase, domains 1-3"/>
    <property type="match status" value="1"/>
</dbReference>
<feature type="region of interest" description="Disordered" evidence="11">
    <location>
        <begin position="309"/>
        <end position="351"/>
    </location>
</feature>
<evidence type="ECO:0000256" key="5">
    <source>
        <dbReference type="ARBA" id="ARBA00022505"/>
    </source>
</evidence>
<proteinExistence type="inferred from homology"/>
<feature type="domain" description="4Fe-4S Mo/W bis-MGD-type" evidence="14">
    <location>
        <begin position="234"/>
        <end position="291"/>
    </location>
</feature>
<evidence type="ECO:0000256" key="10">
    <source>
        <dbReference type="ARBA" id="ARBA00023014"/>
    </source>
</evidence>
<dbReference type="SUPFAM" id="SSF50692">
    <property type="entry name" value="ADC-like"/>
    <property type="match status" value="1"/>
</dbReference>
<comment type="cofactor">
    <cofactor evidence="1">
        <name>Mo-bis(molybdopterin guanine dinucleotide)</name>
        <dbReference type="ChEBI" id="CHEBI:60539"/>
    </cofactor>
</comment>
<dbReference type="GO" id="GO:0016020">
    <property type="term" value="C:membrane"/>
    <property type="evidence" value="ECO:0007669"/>
    <property type="project" value="TreeGrafter"/>
</dbReference>
<dbReference type="Gene3D" id="3.40.228.10">
    <property type="entry name" value="Dimethylsulfoxide Reductase, domain 2"/>
    <property type="match status" value="1"/>
</dbReference>
<name>A0A7W7Q7R1_9PSEU</name>
<comment type="similarity">
    <text evidence="3">In the C-terminal section; belongs to the prokaryotic molybdopterin-containing oxidoreductase family.</text>
</comment>
<dbReference type="PROSITE" id="PS51379">
    <property type="entry name" value="4FE4S_FER_2"/>
    <property type="match status" value="2"/>
</dbReference>
<dbReference type="Gene3D" id="3.40.50.740">
    <property type="match status" value="1"/>
</dbReference>
<accession>A0A7W7Q7R1</accession>
<evidence type="ECO:0000256" key="3">
    <source>
        <dbReference type="ARBA" id="ARBA00007023"/>
    </source>
</evidence>
<dbReference type="GO" id="GO:0008863">
    <property type="term" value="F:formate dehydrogenase (NAD+) activity"/>
    <property type="evidence" value="ECO:0007669"/>
    <property type="project" value="UniProtKB-EC"/>
</dbReference>
<evidence type="ECO:0000256" key="1">
    <source>
        <dbReference type="ARBA" id="ARBA00001942"/>
    </source>
</evidence>
<dbReference type="InterPro" id="IPR041924">
    <property type="entry name" value="Formate_Dh-H_N"/>
</dbReference>
<dbReference type="InterPro" id="IPR017896">
    <property type="entry name" value="4Fe4S_Fe-S-bd"/>
</dbReference>
<dbReference type="SUPFAM" id="SSF54292">
    <property type="entry name" value="2Fe-2S ferredoxin-like"/>
    <property type="match status" value="1"/>
</dbReference>
<dbReference type="InterPro" id="IPR050123">
    <property type="entry name" value="Prok_molybdopt-oxidoreductase"/>
</dbReference>
<dbReference type="GO" id="GO:0003954">
    <property type="term" value="F:NADH dehydrogenase activity"/>
    <property type="evidence" value="ECO:0007669"/>
    <property type="project" value="TreeGrafter"/>
</dbReference>
<dbReference type="PROSITE" id="PS51085">
    <property type="entry name" value="2FE2S_FER_2"/>
    <property type="match status" value="1"/>
</dbReference>
<comment type="cofactor">
    <cofactor evidence="2">
        <name>[4Fe-4S] cluster</name>
        <dbReference type="ChEBI" id="CHEBI:49883"/>
    </cofactor>
</comment>
<keyword evidence="16" id="KW-1185">Reference proteome</keyword>
<dbReference type="GO" id="GO:0051539">
    <property type="term" value="F:4 iron, 4 sulfur cluster binding"/>
    <property type="evidence" value="ECO:0007669"/>
    <property type="project" value="UniProtKB-KW"/>
</dbReference>
<dbReference type="InterPro" id="IPR041925">
    <property type="entry name" value="CT_Formate-Dh_H"/>
</dbReference>
<dbReference type="InterPro" id="IPR036010">
    <property type="entry name" value="2Fe-2S_ferredoxin-like_sf"/>
</dbReference>
<dbReference type="AlphaFoldDB" id="A0A7W7Q7R1"/>
<gene>
    <name evidence="15" type="ORF">FHR82_004899</name>
</gene>
<dbReference type="CDD" id="cd02753">
    <property type="entry name" value="MopB_Formate-Dh-H"/>
    <property type="match status" value="1"/>
</dbReference>
<dbReference type="PROSITE" id="PS51669">
    <property type="entry name" value="4FE4S_MOW_BIS_MGD"/>
    <property type="match status" value="1"/>
</dbReference>
<evidence type="ECO:0000259" key="14">
    <source>
        <dbReference type="PROSITE" id="PS51669"/>
    </source>
</evidence>
<evidence type="ECO:0000256" key="8">
    <source>
        <dbReference type="ARBA" id="ARBA00023002"/>
    </source>
</evidence>
<evidence type="ECO:0000313" key="16">
    <source>
        <dbReference type="Proteomes" id="UP000520767"/>
    </source>
</evidence>
<feature type="domain" description="4Fe-4S ferredoxin-type" evidence="13">
    <location>
        <begin position="194"/>
        <end position="223"/>
    </location>
</feature>
<dbReference type="Gene3D" id="2.40.40.20">
    <property type="match status" value="1"/>
</dbReference>
<dbReference type="InterPro" id="IPR054351">
    <property type="entry name" value="NADH_UbQ_OxRdtase_ferredoxin"/>
</dbReference>
<dbReference type="CDD" id="cd02790">
    <property type="entry name" value="MopB_CT_Formate-Dh_H"/>
    <property type="match status" value="1"/>
</dbReference>
<evidence type="ECO:0000256" key="11">
    <source>
        <dbReference type="SAM" id="MobiDB-lite"/>
    </source>
</evidence>
<dbReference type="RefSeq" id="WP_184812776.1">
    <property type="nucleotide sequence ID" value="NZ_JACHJQ010000005.1"/>
</dbReference>
<keyword evidence="8 15" id="KW-0560">Oxidoreductase</keyword>
<dbReference type="Pfam" id="PF00384">
    <property type="entry name" value="Molybdopterin"/>
    <property type="match status" value="1"/>
</dbReference>
<feature type="domain" description="4Fe-4S ferredoxin-type" evidence="13">
    <location>
        <begin position="151"/>
        <end position="181"/>
    </location>
</feature>
<feature type="domain" description="2Fe-2S ferredoxin-type" evidence="12">
    <location>
        <begin position="12"/>
        <end position="89"/>
    </location>
</feature>
<evidence type="ECO:0000256" key="2">
    <source>
        <dbReference type="ARBA" id="ARBA00001966"/>
    </source>
</evidence>
<keyword evidence="4" id="KW-0004">4Fe-4S</keyword>
<dbReference type="InterPro" id="IPR017900">
    <property type="entry name" value="4Fe4S_Fe_S_CS"/>
</dbReference>
<dbReference type="GO" id="GO:0015942">
    <property type="term" value="P:formate metabolic process"/>
    <property type="evidence" value="ECO:0007669"/>
    <property type="project" value="InterPro"/>
</dbReference>
<keyword evidence="10" id="KW-0411">Iron-sulfur</keyword>
<dbReference type="SMART" id="SM00926">
    <property type="entry name" value="Molybdop_Fe4S4"/>
    <property type="match status" value="1"/>
</dbReference>
<dbReference type="InterPro" id="IPR006478">
    <property type="entry name" value="Formate_DH_asu"/>
</dbReference>
<dbReference type="SUPFAM" id="SSF54862">
    <property type="entry name" value="4Fe-4S ferredoxins"/>
    <property type="match status" value="1"/>
</dbReference>
<dbReference type="InterPro" id="IPR006656">
    <property type="entry name" value="Mopterin_OxRdtase"/>
</dbReference>
<protein>
    <submittedName>
        <fullName evidence="15">Formate dehydrogenase major subunit</fullName>
        <ecNumber evidence="15">1.17.1.9</ecNumber>
    </submittedName>
</protein>
<dbReference type="GO" id="GO:0043546">
    <property type="term" value="F:molybdopterin cofactor binding"/>
    <property type="evidence" value="ECO:0007669"/>
    <property type="project" value="InterPro"/>
</dbReference>
<dbReference type="InterPro" id="IPR001041">
    <property type="entry name" value="2Fe-2S_ferredoxin-type"/>
</dbReference>
<evidence type="ECO:0000256" key="6">
    <source>
        <dbReference type="ARBA" id="ARBA00022723"/>
    </source>
</evidence>
<dbReference type="PROSITE" id="PS00198">
    <property type="entry name" value="4FE4S_FER_1"/>
    <property type="match status" value="1"/>
</dbReference>
<dbReference type="InterPro" id="IPR006657">
    <property type="entry name" value="MoPterin_dinucl-bd_dom"/>
</dbReference>
<dbReference type="Proteomes" id="UP000520767">
    <property type="component" value="Unassembled WGS sequence"/>
</dbReference>
<comment type="caution">
    <text evidence="15">The sequence shown here is derived from an EMBL/GenBank/DDBJ whole genome shotgun (WGS) entry which is preliminary data.</text>
</comment>
<keyword evidence="7" id="KW-0677">Repeat</keyword>
<dbReference type="PROSITE" id="PS00490">
    <property type="entry name" value="MOLYBDOPTERIN_PROK_2"/>
    <property type="match status" value="1"/>
</dbReference>
<keyword evidence="5" id="KW-0500">Molybdenum</keyword>
<dbReference type="NCBIfam" id="TIGR01591">
    <property type="entry name" value="Fdh-alpha"/>
    <property type="match status" value="1"/>
</dbReference>
<dbReference type="Gene3D" id="3.30.70.20">
    <property type="match status" value="1"/>
</dbReference>
<keyword evidence="6" id="KW-0479">Metal-binding</keyword>
<dbReference type="PANTHER" id="PTHR43105">
    <property type="entry name" value="RESPIRATORY NITRATE REDUCTASE"/>
    <property type="match status" value="1"/>
</dbReference>
<dbReference type="CDD" id="cd00207">
    <property type="entry name" value="fer2"/>
    <property type="match status" value="1"/>
</dbReference>
<dbReference type="FunFam" id="3.30.70.20:FF:000035">
    <property type="entry name" value="Iron hydrogenase 1"/>
    <property type="match status" value="1"/>
</dbReference>
<dbReference type="PANTHER" id="PTHR43105:SF14">
    <property type="entry name" value="FORMATE DEHYDROGENASE H"/>
    <property type="match status" value="1"/>
</dbReference>
<evidence type="ECO:0000256" key="7">
    <source>
        <dbReference type="ARBA" id="ARBA00022737"/>
    </source>
</evidence>
<reference evidence="15 16" key="1">
    <citation type="submission" date="2020-08" db="EMBL/GenBank/DDBJ databases">
        <title>Genomic Encyclopedia of Type Strains, Phase III (KMG-III): the genomes of soil and plant-associated and newly described type strains.</title>
        <authorList>
            <person name="Whitman W."/>
        </authorList>
    </citation>
    <scope>NUCLEOTIDE SEQUENCE [LARGE SCALE GENOMIC DNA]</scope>
    <source>
        <strain evidence="15 16">CECT 8960</strain>
    </source>
</reference>
<evidence type="ECO:0000256" key="9">
    <source>
        <dbReference type="ARBA" id="ARBA00023004"/>
    </source>
</evidence>
<dbReference type="EMBL" id="JACHJQ010000005">
    <property type="protein sequence ID" value="MBB4908646.1"/>
    <property type="molecule type" value="Genomic_DNA"/>
</dbReference>
<feature type="compositionally biased region" description="Basic and acidic residues" evidence="11">
    <location>
        <begin position="313"/>
        <end position="330"/>
    </location>
</feature>
<evidence type="ECO:0000259" key="12">
    <source>
        <dbReference type="PROSITE" id="PS51085"/>
    </source>
</evidence>